<dbReference type="AlphaFoldDB" id="A0A150IJP1"/>
<dbReference type="Proteomes" id="UP000092401">
    <property type="component" value="Unassembled WGS sequence"/>
</dbReference>
<dbReference type="Proteomes" id="UP000092403">
    <property type="component" value="Unassembled WGS sequence"/>
</dbReference>
<reference evidence="4 5" key="1">
    <citation type="journal article" date="2016" name="ISME J.">
        <title>Chasing the elusive Euryarchaeota class WSA2: genomes reveal a uniquely fastidious methyl-reducing methanogen.</title>
        <authorList>
            <person name="Nobu M.K."/>
            <person name="Narihiro T."/>
            <person name="Kuroda K."/>
            <person name="Mei R."/>
            <person name="Liu W.T."/>
        </authorList>
    </citation>
    <scope>NUCLEOTIDE SEQUENCE [LARGE SCALE GENOMIC DNA]</scope>
    <source>
        <strain evidence="1">B03fssc0709_Meth_Bin005</strain>
        <strain evidence="2">B15fssc0709_Meth_Bin003</strain>
        <strain evidence="3">BMIXfssc0709_Meth_Bin006</strain>
    </source>
</reference>
<dbReference type="EMBL" id="LNGF01000024">
    <property type="protein sequence ID" value="KYC47411.1"/>
    <property type="molecule type" value="Genomic_DNA"/>
</dbReference>
<evidence type="ECO:0000313" key="4">
    <source>
        <dbReference type="Proteomes" id="UP000091929"/>
    </source>
</evidence>
<protein>
    <submittedName>
        <fullName evidence="1">Uncharacterized protein</fullName>
    </submittedName>
</protein>
<evidence type="ECO:0000313" key="1">
    <source>
        <dbReference type="EMBL" id="KYC45177.1"/>
    </source>
</evidence>
<proteinExistence type="predicted"/>
<name>A0A150IJP1_9EURY</name>
<dbReference type="Proteomes" id="UP000091929">
    <property type="component" value="Unassembled WGS sequence"/>
</dbReference>
<accession>A0A150IJP1</accession>
<comment type="caution">
    <text evidence="1">The sequence shown here is derived from an EMBL/GenBank/DDBJ whole genome shotgun (WGS) entry which is preliminary data.</text>
</comment>
<accession>A0A150IXH3</accession>
<accession>A0A150IQT9</accession>
<gene>
    <name evidence="1" type="ORF">APG10_01095</name>
    <name evidence="2" type="ORF">APG11_01182</name>
    <name evidence="3" type="ORF">APG12_01369</name>
</gene>
<evidence type="ECO:0000313" key="5">
    <source>
        <dbReference type="Proteomes" id="UP000092401"/>
    </source>
</evidence>
<organism evidence="1 5">
    <name type="scientific">Candidatus Methanofastidiosum methylothiophilum</name>
    <dbReference type="NCBI Taxonomy" id="1705564"/>
    <lineage>
        <taxon>Archaea</taxon>
        <taxon>Methanobacteriati</taxon>
        <taxon>Methanobacteriota</taxon>
        <taxon>Stenosarchaea group</taxon>
        <taxon>Candidatus Methanofastidiosia</taxon>
        <taxon>Candidatus Methanofastidiosales</taxon>
        <taxon>Candidatus Methanofastidiosaceae</taxon>
        <taxon>Candidatus Methanofastidiosum</taxon>
    </lineage>
</organism>
<dbReference type="EMBL" id="LNJC01000031">
    <property type="protein sequence ID" value="KYC49595.1"/>
    <property type="molecule type" value="Genomic_DNA"/>
</dbReference>
<dbReference type="EMBL" id="LNGE01000027">
    <property type="protein sequence ID" value="KYC45177.1"/>
    <property type="molecule type" value="Genomic_DNA"/>
</dbReference>
<sequence>MEERIERQDIEKLLKEIKARMGSENDILTVIEKHPIPVLLAAFGAGVLISQIDDYLIEGIEGRKSCPAIDGIMKVGLPLIMKKFIR</sequence>
<evidence type="ECO:0000313" key="3">
    <source>
        <dbReference type="EMBL" id="KYC49595.1"/>
    </source>
</evidence>
<evidence type="ECO:0000313" key="2">
    <source>
        <dbReference type="EMBL" id="KYC47411.1"/>
    </source>
</evidence>